<dbReference type="PANTHER" id="PTHR42711:SF5">
    <property type="entry name" value="ABC TRANSPORTER ATP-BINDING PROTEIN NATA"/>
    <property type="match status" value="1"/>
</dbReference>
<dbReference type="EMBL" id="CAZS010000014">
    <property type="protein sequence ID" value="CCZ25438.1"/>
    <property type="molecule type" value="Genomic_DNA"/>
</dbReference>
<evidence type="ECO:0000313" key="6">
    <source>
        <dbReference type="EMBL" id="CCZ25438.1"/>
    </source>
</evidence>
<dbReference type="RefSeq" id="WP_009320954.1">
    <property type="nucleotide sequence ID" value="NZ_HF995156.1"/>
</dbReference>
<evidence type="ECO:0000313" key="7">
    <source>
        <dbReference type="Proteomes" id="UP000017998"/>
    </source>
</evidence>
<dbReference type="Gene3D" id="3.40.50.300">
    <property type="entry name" value="P-loop containing nucleotide triphosphate hydrolases"/>
    <property type="match status" value="1"/>
</dbReference>
<dbReference type="InterPro" id="IPR003439">
    <property type="entry name" value="ABC_transporter-like_ATP-bd"/>
</dbReference>
<dbReference type="PANTHER" id="PTHR42711">
    <property type="entry name" value="ABC TRANSPORTER ATP-BINDING PROTEIN"/>
    <property type="match status" value="1"/>
</dbReference>
<dbReference type="PROSITE" id="PS50893">
    <property type="entry name" value="ABC_TRANSPORTER_2"/>
    <property type="match status" value="1"/>
</dbReference>
<dbReference type="GO" id="GO:0005524">
    <property type="term" value="F:ATP binding"/>
    <property type="evidence" value="ECO:0007669"/>
    <property type="project" value="UniProtKB-KW"/>
</dbReference>
<keyword evidence="4" id="KW-0067">ATP-binding</keyword>
<keyword evidence="3" id="KW-0547">Nucleotide-binding</keyword>
<gene>
    <name evidence="6" type="ORF">BN734_01292</name>
</gene>
<organism evidence="6 7">
    <name type="scientific">[Ruminococcus] torques CAG:61</name>
    <dbReference type="NCBI Taxonomy" id="1263108"/>
    <lineage>
        <taxon>Bacteria</taxon>
        <taxon>Bacillati</taxon>
        <taxon>Bacillota</taxon>
        <taxon>Clostridia</taxon>
        <taxon>Lachnospirales</taxon>
        <taxon>Lachnospiraceae</taxon>
        <taxon>Mediterraneibacter</taxon>
    </lineage>
</organism>
<dbReference type="SMART" id="SM00382">
    <property type="entry name" value="AAA"/>
    <property type="match status" value="1"/>
</dbReference>
<feature type="domain" description="ABC transporter" evidence="5">
    <location>
        <begin position="3"/>
        <end position="231"/>
    </location>
</feature>
<dbReference type="PROSITE" id="PS00211">
    <property type="entry name" value="ABC_TRANSPORTER_1"/>
    <property type="match status" value="1"/>
</dbReference>
<accession>R5QA22</accession>
<dbReference type="GO" id="GO:0016887">
    <property type="term" value="F:ATP hydrolysis activity"/>
    <property type="evidence" value="ECO:0007669"/>
    <property type="project" value="InterPro"/>
</dbReference>
<proteinExistence type="inferred from homology"/>
<keyword evidence="2" id="KW-0813">Transport</keyword>
<evidence type="ECO:0000256" key="3">
    <source>
        <dbReference type="ARBA" id="ARBA00022741"/>
    </source>
</evidence>
<reference evidence="6" key="1">
    <citation type="submission" date="2012-11" db="EMBL/GenBank/DDBJ databases">
        <title>Dependencies among metagenomic species, viruses, plasmids and units of genetic variation.</title>
        <authorList>
            <person name="Nielsen H.B."/>
            <person name="Almeida M."/>
            <person name="Juncker A.S."/>
            <person name="Rasmussen S."/>
            <person name="Li J."/>
            <person name="Sunagawa S."/>
            <person name="Plichta D."/>
            <person name="Gautier L."/>
            <person name="Le Chatelier E."/>
            <person name="Peletier E."/>
            <person name="Bonde I."/>
            <person name="Nielsen T."/>
            <person name="Manichanh C."/>
            <person name="Arumugam M."/>
            <person name="Batto J."/>
            <person name="Santos M.B.Q.D."/>
            <person name="Blom N."/>
            <person name="Borruel N."/>
            <person name="Burgdorf K.S."/>
            <person name="Boumezbeur F."/>
            <person name="Casellas F."/>
            <person name="Dore J."/>
            <person name="Guarner F."/>
            <person name="Hansen T."/>
            <person name="Hildebrand F."/>
            <person name="Kaas R.S."/>
            <person name="Kennedy S."/>
            <person name="Kristiansen K."/>
            <person name="Kultima J.R."/>
            <person name="Leonard P."/>
            <person name="Levenez F."/>
            <person name="Lund O."/>
            <person name="Moumen B."/>
            <person name="Le Paslier D."/>
            <person name="Pons N."/>
            <person name="Pedersen O."/>
            <person name="Prifti E."/>
            <person name="Qin J."/>
            <person name="Raes J."/>
            <person name="Tap J."/>
            <person name="Tims S."/>
            <person name="Ussery D.W."/>
            <person name="Yamada T."/>
            <person name="MetaHit consortium"/>
            <person name="Renault P."/>
            <person name="Sicheritz-Ponten T."/>
            <person name="Bork P."/>
            <person name="Wang J."/>
            <person name="Brunak S."/>
            <person name="Ehrlich S.D."/>
        </authorList>
    </citation>
    <scope>NUCLEOTIDE SEQUENCE [LARGE SCALE GENOMIC DNA]</scope>
</reference>
<name>R5QA22_9FIRM</name>
<sequence length="294" mass="33579">MEIKIRELCKSYGKKKALQNFDATFENGIYGILGPNGAGKSTLMNILTDNLLRDSGRILCGGKDILKWGAAYRKSLGYMPQQQQLYETFTVTEFLAYMGTLKGMKKKEIRARMELLFPLLNLDKVKRKKIKELSGGMKQRVLLLQALLNDPKILILDEPTAGLDPKERIRIRNLISDLSQDRIVLIATHVVSDIEFISKEILLMKNGRLIDKASPEQLQAKIQGKVFEMSVGQQELEEVKEKFEISNLFRKDGQIIVRVVTQKRPEGYNEIREAAPTLEDVYLYEFEVKGAMHK</sequence>
<dbReference type="InterPro" id="IPR027417">
    <property type="entry name" value="P-loop_NTPase"/>
</dbReference>
<comment type="similarity">
    <text evidence="1">Belongs to the ABC transporter superfamily.</text>
</comment>
<protein>
    <recommendedName>
        <fullName evidence="5">ABC transporter domain-containing protein</fullName>
    </recommendedName>
</protein>
<evidence type="ECO:0000256" key="2">
    <source>
        <dbReference type="ARBA" id="ARBA00022448"/>
    </source>
</evidence>
<comment type="caution">
    <text evidence="6">The sequence shown here is derived from an EMBL/GenBank/DDBJ whole genome shotgun (WGS) entry which is preliminary data.</text>
</comment>
<dbReference type="AlphaFoldDB" id="R5QA22"/>
<evidence type="ECO:0000256" key="1">
    <source>
        <dbReference type="ARBA" id="ARBA00005417"/>
    </source>
</evidence>
<dbReference type="Pfam" id="PF00005">
    <property type="entry name" value="ABC_tran"/>
    <property type="match status" value="1"/>
</dbReference>
<dbReference type="SUPFAM" id="SSF52540">
    <property type="entry name" value="P-loop containing nucleoside triphosphate hydrolases"/>
    <property type="match status" value="1"/>
</dbReference>
<dbReference type="Proteomes" id="UP000017998">
    <property type="component" value="Unassembled WGS sequence"/>
</dbReference>
<dbReference type="InterPro" id="IPR003593">
    <property type="entry name" value="AAA+_ATPase"/>
</dbReference>
<evidence type="ECO:0000256" key="4">
    <source>
        <dbReference type="ARBA" id="ARBA00022840"/>
    </source>
</evidence>
<evidence type="ECO:0000259" key="5">
    <source>
        <dbReference type="PROSITE" id="PS50893"/>
    </source>
</evidence>
<dbReference type="InterPro" id="IPR017871">
    <property type="entry name" value="ABC_transporter-like_CS"/>
</dbReference>
<dbReference type="InterPro" id="IPR050763">
    <property type="entry name" value="ABC_transporter_ATP-binding"/>
</dbReference>